<dbReference type="InterPro" id="IPR046529">
    <property type="entry name" value="DUF6594"/>
</dbReference>
<comment type="caution">
    <text evidence="3">The sequence shown here is derived from an EMBL/GenBank/DDBJ whole genome shotgun (WGS) entry which is preliminary data.</text>
</comment>
<organism evidence="3 4">
    <name type="scientific">Endocarpon pusillum</name>
    <dbReference type="NCBI Taxonomy" id="364733"/>
    <lineage>
        <taxon>Eukaryota</taxon>
        <taxon>Fungi</taxon>
        <taxon>Dikarya</taxon>
        <taxon>Ascomycota</taxon>
        <taxon>Pezizomycotina</taxon>
        <taxon>Eurotiomycetes</taxon>
        <taxon>Chaetothyriomycetidae</taxon>
        <taxon>Verrucariales</taxon>
        <taxon>Verrucariaceae</taxon>
        <taxon>Endocarpon</taxon>
    </lineage>
</organism>
<keyword evidence="4" id="KW-1185">Reference proteome</keyword>
<dbReference type="EMBL" id="JAACFV010000208">
    <property type="protein sequence ID" value="KAF7502934.1"/>
    <property type="molecule type" value="Genomic_DNA"/>
</dbReference>
<keyword evidence="1" id="KW-0472">Membrane</keyword>
<feature type="domain" description="DUF6594" evidence="2">
    <location>
        <begin position="34"/>
        <end position="261"/>
    </location>
</feature>
<reference evidence="3" key="1">
    <citation type="submission" date="2020-02" db="EMBL/GenBank/DDBJ databases">
        <authorList>
            <person name="Palmer J.M."/>
        </authorList>
    </citation>
    <scope>NUCLEOTIDE SEQUENCE</scope>
    <source>
        <strain evidence="3">EPUS1.4</strain>
        <tissue evidence="3">Thallus</tissue>
    </source>
</reference>
<dbReference type="OrthoDB" id="5341582at2759"/>
<keyword evidence="1" id="KW-1133">Transmembrane helix</keyword>
<dbReference type="PANTHER" id="PTHR34502">
    <property type="entry name" value="DUF6594 DOMAIN-CONTAINING PROTEIN-RELATED"/>
    <property type="match status" value="1"/>
</dbReference>
<accession>A0A8H7A7Q7</accession>
<name>A0A8H7A7Q7_9EURO</name>
<protein>
    <recommendedName>
        <fullName evidence="2">DUF6594 domain-containing protein</fullName>
    </recommendedName>
</protein>
<evidence type="ECO:0000259" key="2">
    <source>
        <dbReference type="Pfam" id="PF20237"/>
    </source>
</evidence>
<dbReference type="PANTHER" id="PTHR34502:SF3">
    <property type="entry name" value="DUF6594 DOMAIN-CONTAINING PROTEIN"/>
    <property type="match status" value="1"/>
</dbReference>
<evidence type="ECO:0000256" key="1">
    <source>
        <dbReference type="SAM" id="Phobius"/>
    </source>
</evidence>
<proteinExistence type="predicted"/>
<sequence>MERLRSHLPFWNPSESTVATERQIKKIEDYKSGYPRFTALVSAHDQFFLCRRFDKLRARLLLLKQDRLSILEQRLDQVDQQETSLLFLGKSRCDGNTNRISLLSEIESCLTDYDQFVERANRMLGFGPAQQRNIESLQNWLDGTGCLAREETAYLTHHRELVSLAPAGDTAVSQVETWVEDKFIQFFRSFRTSSFHDVSTDPNVYLYSGPLIKRTAQALLLFLITLLLLIPVVICNILTKSRTIELILAGATYTTVLIVFVSGTSGIGS</sequence>
<dbReference type="AlphaFoldDB" id="A0A8H7A7Q7"/>
<gene>
    <name evidence="3" type="ORF">GJ744_004810</name>
</gene>
<dbReference type="Proteomes" id="UP000606974">
    <property type="component" value="Unassembled WGS sequence"/>
</dbReference>
<evidence type="ECO:0000313" key="4">
    <source>
        <dbReference type="Proteomes" id="UP000606974"/>
    </source>
</evidence>
<dbReference type="Pfam" id="PF20237">
    <property type="entry name" value="DUF6594"/>
    <property type="match status" value="1"/>
</dbReference>
<feature type="transmembrane region" description="Helical" evidence="1">
    <location>
        <begin position="218"/>
        <end position="239"/>
    </location>
</feature>
<evidence type="ECO:0000313" key="3">
    <source>
        <dbReference type="EMBL" id="KAF7502934.1"/>
    </source>
</evidence>
<keyword evidence="1" id="KW-0812">Transmembrane</keyword>
<feature type="transmembrane region" description="Helical" evidence="1">
    <location>
        <begin position="246"/>
        <end position="267"/>
    </location>
</feature>